<evidence type="ECO:0000256" key="3">
    <source>
        <dbReference type="ARBA" id="ARBA00022617"/>
    </source>
</evidence>
<evidence type="ECO:0000313" key="10">
    <source>
        <dbReference type="EMBL" id="TEB25616.1"/>
    </source>
</evidence>
<evidence type="ECO:0000259" key="9">
    <source>
        <dbReference type="PROSITE" id="PS51405"/>
    </source>
</evidence>
<organism evidence="10 11">
    <name type="scientific">Coprinellus micaceus</name>
    <name type="common">Glistening ink-cap mushroom</name>
    <name type="synonym">Coprinus micaceus</name>
    <dbReference type="NCBI Taxonomy" id="71717"/>
    <lineage>
        <taxon>Eukaryota</taxon>
        <taxon>Fungi</taxon>
        <taxon>Dikarya</taxon>
        <taxon>Basidiomycota</taxon>
        <taxon>Agaricomycotina</taxon>
        <taxon>Agaricomycetes</taxon>
        <taxon>Agaricomycetidae</taxon>
        <taxon>Agaricales</taxon>
        <taxon>Agaricineae</taxon>
        <taxon>Psathyrellaceae</taxon>
        <taxon>Coprinellus</taxon>
    </lineage>
</organism>
<evidence type="ECO:0000256" key="2">
    <source>
        <dbReference type="ARBA" id="ARBA00022559"/>
    </source>
</evidence>
<feature type="domain" description="Heme haloperoxidase family profile" evidence="9">
    <location>
        <begin position="69"/>
        <end position="306"/>
    </location>
</feature>
<protein>
    <submittedName>
        <fullName evidence="10">Cloroperoxidase</fullName>
    </submittedName>
</protein>
<dbReference type="Pfam" id="PF01328">
    <property type="entry name" value="Peroxidase_2"/>
    <property type="match status" value="1"/>
</dbReference>
<evidence type="ECO:0000256" key="8">
    <source>
        <dbReference type="SAM" id="SignalP"/>
    </source>
</evidence>
<accession>A0A4Y7SUS0</accession>
<proteinExistence type="inferred from homology"/>
<dbReference type="GO" id="GO:0004601">
    <property type="term" value="F:peroxidase activity"/>
    <property type="evidence" value="ECO:0007669"/>
    <property type="project" value="UniProtKB-KW"/>
</dbReference>
<dbReference type="AlphaFoldDB" id="A0A4Y7SUS0"/>
<dbReference type="Gene3D" id="1.10.489.10">
    <property type="entry name" value="Chloroperoxidase-like"/>
    <property type="match status" value="1"/>
</dbReference>
<comment type="cofactor">
    <cofactor evidence="1">
        <name>heme b</name>
        <dbReference type="ChEBI" id="CHEBI:60344"/>
    </cofactor>
</comment>
<reference evidence="10 11" key="1">
    <citation type="journal article" date="2019" name="Nat. Ecol. Evol.">
        <title>Megaphylogeny resolves global patterns of mushroom evolution.</title>
        <authorList>
            <person name="Varga T."/>
            <person name="Krizsan K."/>
            <person name="Foldi C."/>
            <person name="Dima B."/>
            <person name="Sanchez-Garcia M."/>
            <person name="Sanchez-Ramirez S."/>
            <person name="Szollosi G.J."/>
            <person name="Szarkandi J.G."/>
            <person name="Papp V."/>
            <person name="Albert L."/>
            <person name="Andreopoulos W."/>
            <person name="Angelini C."/>
            <person name="Antonin V."/>
            <person name="Barry K.W."/>
            <person name="Bougher N.L."/>
            <person name="Buchanan P."/>
            <person name="Buyck B."/>
            <person name="Bense V."/>
            <person name="Catcheside P."/>
            <person name="Chovatia M."/>
            <person name="Cooper J."/>
            <person name="Damon W."/>
            <person name="Desjardin D."/>
            <person name="Finy P."/>
            <person name="Geml J."/>
            <person name="Haridas S."/>
            <person name="Hughes K."/>
            <person name="Justo A."/>
            <person name="Karasinski D."/>
            <person name="Kautmanova I."/>
            <person name="Kiss B."/>
            <person name="Kocsube S."/>
            <person name="Kotiranta H."/>
            <person name="LaButti K.M."/>
            <person name="Lechner B.E."/>
            <person name="Liimatainen K."/>
            <person name="Lipzen A."/>
            <person name="Lukacs Z."/>
            <person name="Mihaltcheva S."/>
            <person name="Morgado L.N."/>
            <person name="Niskanen T."/>
            <person name="Noordeloos M.E."/>
            <person name="Ohm R.A."/>
            <person name="Ortiz-Santana B."/>
            <person name="Ovrebo C."/>
            <person name="Racz N."/>
            <person name="Riley R."/>
            <person name="Savchenko A."/>
            <person name="Shiryaev A."/>
            <person name="Soop K."/>
            <person name="Spirin V."/>
            <person name="Szebenyi C."/>
            <person name="Tomsovsky M."/>
            <person name="Tulloss R.E."/>
            <person name="Uehling J."/>
            <person name="Grigoriev I.V."/>
            <person name="Vagvolgyi C."/>
            <person name="Papp T."/>
            <person name="Martin F.M."/>
            <person name="Miettinen O."/>
            <person name="Hibbett D.S."/>
            <person name="Nagy L.G."/>
        </authorList>
    </citation>
    <scope>NUCLEOTIDE SEQUENCE [LARGE SCALE GENOMIC DNA]</scope>
    <source>
        <strain evidence="10 11">FP101781</strain>
    </source>
</reference>
<comment type="caution">
    <text evidence="10">The sequence shown here is derived from an EMBL/GenBank/DDBJ whole genome shotgun (WGS) entry which is preliminary data.</text>
</comment>
<sequence>MRPRYQSLIASLALLSSFTDIAFAFPPYQSLGGLSEHELRNAVRALDPTLPGIPPGPLKNNGTKLVYDWLHPFLPPGPLDIRGPCPGLNTLANHGHLPRNGIATPAQIINAVMEGFNMEVGTARFVTYAAFVVDGNPITDLLSIGRKSILTGVLPEPAIVGGLNTHGVFEGDASTTRLDAYFGDNFSLNDDLWNQYIEYSNRLGDGYYNLTVAQELRHRRNTQSIAENPEFDFTSPRYFTAFAESTFPYVFFIDGRVPIGPGGLGVGRGLHVSNATSFFKDNRFPKDFWRPPTPSVPTGIVQVFTAHPIPPGRNQGAVNTYTPDPTSGSFTNFCALYYNFLNITLNRLYPNPTGILRRNLAINLRYLYENLPSLPGQTDTCTELFPYGQPPV</sequence>
<keyword evidence="11" id="KW-1185">Reference proteome</keyword>
<dbReference type="InterPro" id="IPR036851">
    <property type="entry name" value="Chloroperoxidase-like_sf"/>
</dbReference>
<evidence type="ECO:0000256" key="7">
    <source>
        <dbReference type="ARBA" id="ARBA00025795"/>
    </source>
</evidence>
<dbReference type="OrthoDB" id="2542103at2759"/>
<dbReference type="EMBL" id="QPFP01000055">
    <property type="protein sequence ID" value="TEB25616.1"/>
    <property type="molecule type" value="Genomic_DNA"/>
</dbReference>
<comment type="similarity">
    <text evidence="7">Belongs to the chloroperoxidase family.</text>
</comment>
<dbReference type="PANTHER" id="PTHR33577">
    <property type="entry name" value="STERIGMATOCYSTIN BIOSYNTHESIS PEROXIDASE STCC-RELATED"/>
    <property type="match status" value="1"/>
</dbReference>
<gene>
    <name evidence="10" type="ORF">FA13DRAFT_1149271</name>
</gene>
<feature type="chain" id="PRO_5021446577" evidence="8">
    <location>
        <begin position="25"/>
        <end position="392"/>
    </location>
</feature>
<feature type="signal peptide" evidence="8">
    <location>
        <begin position="1"/>
        <end position="24"/>
    </location>
</feature>
<dbReference type="PANTHER" id="PTHR33577:SF16">
    <property type="entry name" value="HEME HALOPEROXIDASE FAMILY PROFILE DOMAIN-CONTAINING PROTEIN"/>
    <property type="match status" value="1"/>
</dbReference>
<evidence type="ECO:0000256" key="4">
    <source>
        <dbReference type="ARBA" id="ARBA00022723"/>
    </source>
</evidence>
<keyword evidence="2 10" id="KW-0575">Peroxidase</keyword>
<evidence type="ECO:0000313" key="11">
    <source>
        <dbReference type="Proteomes" id="UP000298030"/>
    </source>
</evidence>
<dbReference type="Proteomes" id="UP000298030">
    <property type="component" value="Unassembled WGS sequence"/>
</dbReference>
<evidence type="ECO:0000256" key="6">
    <source>
        <dbReference type="ARBA" id="ARBA00023004"/>
    </source>
</evidence>
<keyword evidence="3" id="KW-0349">Heme</keyword>
<dbReference type="PROSITE" id="PS51405">
    <property type="entry name" value="HEME_HALOPEROXIDASE"/>
    <property type="match status" value="1"/>
</dbReference>
<keyword evidence="6" id="KW-0408">Iron</keyword>
<evidence type="ECO:0000256" key="5">
    <source>
        <dbReference type="ARBA" id="ARBA00023002"/>
    </source>
</evidence>
<keyword evidence="5" id="KW-0560">Oxidoreductase</keyword>
<keyword evidence="8" id="KW-0732">Signal</keyword>
<dbReference type="InterPro" id="IPR000028">
    <property type="entry name" value="Chloroperoxidase"/>
</dbReference>
<dbReference type="SUPFAM" id="SSF47571">
    <property type="entry name" value="Cloroperoxidase"/>
    <property type="match status" value="1"/>
</dbReference>
<name>A0A4Y7SUS0_COPMI</name>
<dbReference type="GO" id="GO:0046872">
    <property type="term" value="F:metal ion binding"/>
    <property type="evidence" value="ECO:0007669"/>
    <property type="project" value="UniProtKB-KW"/>
</dbReference>
<evidence type="ECO:0000256" key="1">
    <source>
        <dbReference type="ARBA" id="ARBA00001970"/>
    </source>
</evidence>
<keyword evidence="4" id="KW-0479">Metal-binding</keyword>